<dbReference type="RefSeq" id="WP_184536666.1">
    <property type="nucleotide sequence ID" value="NZ_JACHJW010000001.1"/>
</dbReference>
<keyword evidence="3" id="KW-1185">Reference proteome</keyword>
<feature type="domain" description="DUF1023" evidence="1">
    <location>
        <begin position="99"/>
        <end position="260"/>
    </location>
</feature>
<dbReference type="Pfam" id="PF06259">
    <property type="entry name" value="Abhydrolase_8"/>
    <property type="match status" value="1"/>
</dbReference>
<dbReference type="Gene3D" id="3.40.50.1820">
    <property type="entry name" value="alpha/beta hydrolase"/>
    <property type="match status" value="1"/>
</dbReference>
<reference evidence="2 3" key="1">
    <citation type="submission" date="2020-08" db="EMBL/GenBank/DDBJ databases">
        <title>Sequencing the genomes of 1000 actinobacteria strains.</title>
        <authorList>
            <person name="Klenk H.-P."/>
        </authorList>
    </citation>
    <scope>NUCLEOTIDE SEQUENCE [LARGE SCALE GENOMIC DNA]</scope>
    <source>
        <strain evidence="2 3">DSM 45886</strain>
    </source>
</reference>
<dbReference type="InterPro" id="IPR010427">
    <property type="entry name" value="DUF1023"/>
</dbReference>
<accession>A0A7W7WRJ0</accession>
<sequence>MASRIRTDRWRRFLYSAFVAVSVTVPMVGAARPGAVPTPAPLALAPLRAGVCADIVGRYAINLDGIRATEQMATDHGDRSRAAVLRTMADPTRQFLSFDGRDGGRTVEVFGDLCRAERIAVLVPGADTNLDSYQRLPADAEALHRELGDRIAVVAWLGYRTPATISPQVLTPGRAADGAAELRTFIRELGVAAPDARVALVCHSYGTVVCAQAAPGLQVADIVLYGSPGTGVDDVAGLRTSATVWAGRSTGDWIDNVPHLRLRLPFATIGLGADPVSPPFGARIFAAGDGGHSDYLKPGSVSLRSIAQIVAGEGPAEERGHA</sequence>
<evidence type="ECO:0000313" key="2">
    <source>
        <dbReference type="EMBL" id="MBB4960979.1"/>
    </source>
</evidence>
<dbReference type="InterPro" id="IPR029058">
    <property type="entry name" value="AB_hydrolase_fold"/>
</dbReference>
<evidence type="ECO:0000313" key="3">
    <source>
        <dbReference type="Proteomes" id="UP000578819"/>
    </source>
</evidence>
<dbReference type="SUPFAM" id="SSF53474">
    <property type="entry name" value="alpha/beta-Hydrolases"/>
    <property type="match status" value="1"/>
</dbReference>
<dbReference type="Proteomes" id="UP000578819">
    <property type="component" value="Unassembled WGS sequence"/>
</dbReference>
<name>A0A7W7WRJ0_9ACTN</name>
<organism evidence="2 3">
    <name type="scientific">Micromonospora polyrhachis</name>
    <dbReference type="NCBI Taxonomy" id="1282883"/>
    <lineage>
        <taxon>Bacteria</taxon>
        <taxon>Bacillati</taxon>
        <taxon>Actinomycetota</taxon>
        <taxon>Actinomycetes</taxon>
        <taxon>Micromonosporales</taxon>
        <taxon>Micromonosporaceae</taxon>
        <taxon>Micromonospora</taxon>
    </lineage>
</organism>
<evidence type="ECO:0000259" key="1">
    <source>
        <dbReference type="Pfam" id="PF06259"/>
    </source>
</evidence>
<protein>
    <submittedName>
        <fullName evidence="2">Pimeloyl-ACP methyl ester carboxylesterase</fullName>
    </submittedName>
</protein>
<dbReference type="EMBL" id="JACHJW010000001">
    <property type="protein sequence ID" value="MBB4960979.1"/>
    <property type="molecule type" value="Genomic_DNA"/>
</dbReference>
<proteinExistence type="predicted"/>
<comment type="caution">
    <text evidence="2">The sequence shown here is derived from an EMBL/GenBank/DDBJ whole genome shotgun (WGS) entry which is preliminary data.</text>
</comment>
<gene>
    <name evidence="2" type="ORF">FHR38_004712</name>
</gene>
<dbReference type="AlphaFoldDB" id="A0A7W7WRJ0"/>